<dbReference type="Pfam" id="PF12704">
    <property type="entry name" value="MacB_PCD"/>
    <property type="match status" value="1"/>
</dbReference>
<feature type="transmembrane region" description="Helical" evidence="8">
    <location>
        <begin position="17"/>
        <end position="37"/>
    </location>
</feature>
<dbReference type="EMBL" id="LT629776">
    <property type="protein sequence ID" value="SDS23033.1"/>
    <property type="molecule type" value="Genomic_DNA"/>
</dbReference>
<evidence type="ECO:0000259" key="9">
    <source>
        <dbReference type="Pfam" id="PF02687"/>
    </source>
</evidence>
<keyword evidence="4 8" id="KW-1133">Transmembrane helix</keyword>
<dbReference type="RefSeq" id="WP_083371866.1">
    <property type="nucleotide sequence ID" value="NZ_LT629776.1"/>
</dbReference>
<dbReference type="Proteomes" id="UP000185663">
    <property type="component" value="Chromosome I"/>
</dbReference>
<reference evidence="11 12" key="1">
    <citation type="submission" date="2016-10" db="EMBL/GenBank/DDBJ databases">
        <authorList>
            <person name="de Groot N.N."/>
        </authorList>
    </citation>
    <scope>NUCLEOTIDE SEQUENCE [LARGE SCALE GENOMIC DNA]</scope>
    <source>
        <strain evidence="11 12">DSM 22126</strain>
    </source>
</reference>
<protein>
    <submittedName>
        <fullName evidence="11">ABC-type transport system, involved in lipoprotein release, permease component</fullName>
    </submittedName>
</protein>
<evidence type="ECO:0000256" key="7">
    <source>
        <dbReference type="SAM" id="MobiDB-lite"/>
    </source>
</evidence>
<evidence type="ECO:0000259" key="10">
    <source>
        <dbReference type="Pfam" id="PF12704"/>
    </source>
</evidence>
<keyword evidence="5 8" id="KW-0472">Membrane</keyword>
<dbReference type="GO" id="GO:0005886">
    <property type="term" value="C:plasma membrane"/>
    <property type="evidence" value="ECO:0007669"/>
    <property type="project" value="UniProtKB-SubCell"/>
</dbReference>
<keyword evidence="11" id="KW-0449">Lipoprotein</keyword>
<comment type="similarity">
    <text evidence="6">Belongs to the ABC-4 integral membrane protein family.</text>
</comment>
<comment type="subcellular location">
    <subcellularLocation>
        <location evidence="1">Cell membrane</location>
        <topology evidence="1">Multi-pass membrane protein</topology>
    </subcellularLocation>
</comment>
<dbReference type="eggNOG" id="COG0577">
    <property type="taxonomic scope" value="Bacteria"/>
</dbReference>
<evidence type="ECO:0000313" key="12">
    <source>
        <dbReference type="Proteomes" id="UP000185663"/>
    </source>
</evidence>
<dbReference type="OrthoDB" id="4832961at2"/>
<sequence>MFFTYLRRELRHRRRQTAVVAIGMAVAVALVMVVNSVSTGVSDAQDDVLDSVYGIGTDITVTQTGAPGDRAPGRFEVGAEDGEVGEDGSRAFAQNNVAVERGTASFDDDALTTVAQIDDVAATTGTLTLSSTTFSGEVPDTAALPEGADAGERGPGQGQGAAGGPDGAGGSAFSLDTFSVTGVDPGSDAVGPLTTVSLVDGRALGTDDSAAGDDGTPATVTVLDATYAASADLAVGDTVTVGDEDLEVIGTVGSTTGDGVATGSDAYVTLALAQSLADLDGQLTDVYVQADSATAIDAVAEDISAALPEVTVSTQSDLASSVTGSLASASDLVSTLGLWLSVVVLVAAVGIAILLTVSGVTRRTRELGTLKALGWPGRRVVGQVAGESLVQGLLGGAVGLVLGLVAIAVVNALGITLSGTTGGFAIGGQERTGGGPGTGAAGGGPGAGEAAGGPFGNAVDQAAGAVDVVLHAPVSPTVVAIAIGIAVLGGLLAGIVGGARAARLRPAEALRSVA</sequence>
<feature type="transmembrane region" description="Helical" evidence="8">
    <location>
        <begin position="478"/>
        <end position="502"/>
    </location>
</feature>
<evidence type="ECO:0000256" key="1">
    <source>
        <dbReference type="ARBA" id="ARBA00004651"/>
    </source>
</evidence>
<organism evidence="11 12">
    <name type="scientific">Paraoerskovia marina</name>
    <dbReference type="NCBI Taxonomy" id="545619"/>
    <lineage>
        <taxon>Bacteria</taxon>
        <taxon>Bacillati</taxon>
        <taxon>Actinomycetota</taxon>
        <taxon>Actinomycetes</taxon>
        <taxon>Micrococcales</taxon>
        <taxon>Cellulomonadaceae</taxon>
        <taxon>Paraoerskovia</taxon>
    </lineage>
</organism>
<gene>
    <name evidence="11" type="ORF">SAMN04489860_1091</name>
</gene>
<dbReference type="GO" id="GO:0022857">
    <property type="term" value="F:transmembrane transporter activity"/>
    <property type="evidence" value="ECO:0007669"/>
    <property type="project" value="TreeGrafter"/>
</dbReference>
<dbReference type="Pfam" id="PF02687">
    <property type="entry name" value="FtsX"/>
    <property type="match status" value="1"/>
</dbReference>
<dbReference type="PANTHER" id="PTHR30572">
    <property type="entry name" value="MEMBRANE COMPONENT OF TRANSPORTER-RELATED"/>
    <property type="match status" value="1"/>
</dbReference>
<proteinExistence type="inferred from homology"/>
<evidence type="ECO:0000256" key="3">
    <source>
        <dbReference type="ARBA" id="ARBA00022692"/>
    </source>
</evidence>
<dbReference type="PANTHER" id="PTHR30572:SF4">
    <property type="entry name" value="ABC TRANSPORTER PERMEASE YTRF"/>
    <property type="match status" value="1"/>
</dbReference>
<evidence type="ECO:0000256" key="2">
    <source>
        <dbReference type="ARBA" id="ARBA00022475"/>
    </source>
</evidence>
<dbReference type="InterPro" id="IPR050250">
    <property type="entry name" value="Macrolide_Exporter_MacB"/>
</dbReference>
<keyword evidence="3 8" id="KW-0812">Transmembrane</keyword>
<feature type="transmembrane region" description="Helical" evidence="8">
    <location>
        <begin position="336"/>
        <end position="357"/>
    </location>
</feature>
<dbReference type="STRING" id="545619.SAMN04489860_1091"/>
<name>A0A1H1QI95_9CELL</name>
<evidence type="ECO:0000256" key="8">
    <source>
        <dbReference type="SAM" id="Phobius"/>
    </source>
</evidence>
<dbReference type="AlphaFoldDB" id="A0A1H1QI95"/>
<dbReference type="InterPro" id="IPR025857">
    <property type="entry name" value="MacB_PCD"/>
</dbReference>
<keyword evidence="12" id="KW-1185">Reference proteome</keyword>
<evidence type="ECO:0000256" key="4">
    <source>
        <dbReference type="ARBA" id="ARBA00022989"/>
    </source>
</evidence>
<feature type="transmembrane region" description="Helical" evidence="8">
    <location>
        <begin position="393"/>
        <end position="415"/>
    </location>
</feature>
<accession>A0A1H1QI95</accession>
<evidence type="ECO:0000256" key="6">
    <source>
        <dbReference type="ARBA" id="ARBA00038076"/>
    </source>
</evidence>
<evidence type="ECO:0000313" key="11">
    <source>
        <dbReference type="EMBL" id="SDS23033.1"/>
    </source>
</evidence>
<evidence type="ECO:0000256" key="5">
    <source>
        <dbReference type="ARBA" id="ARBA00023136"/>
    </source>
</evidence>
<feature type="domain" description="ABC3 transporter permease C-terminal" evidence="9">
    <location>
        <begin position="340"/>
        <end position="412"/>
    </location>
</feature>
<feature type="compositionally biased region" description="Gly residues" evidence="7">
    <location>
        <begin position="153"/>
        <end position="170"/>
    </location>
</feature>
<feature type="region of interest" description="Disordered" evidence="7">
    <location>
        <begin position="131"/>
        <end position="170"/>
    </location>
</feature>
<dbReference type="InterPro" id="IPR003838">
    <property type="entry name" value="ABC3_permease_C"/>
</dbReference>
<feature type="domain" description="MacB-like periplasmic core" evidence="10">
    <location>
        <begin position="17"/>
        <end position="305"/>
    </location>
</feature>
<keyword evidence="2" id="KW-1003">Cell membrane</keyword>